<dbReference type="Pfam" id="PF13193">
    <property type="entry name" value="AMP-binding_C"/>
    <property type="match status" value="1"/>
</dbReference>
<dbReference type="InterPro" id="IPR020845">
    <property type="entry name" value="AMP-binding_CS"/>
</dbReference>
<keyword evidence="8" id="KW-1185">Reference proteome</keyword>
<accession>A0ABX5K7B4</accession>
<dbReference type="EMBL" id="QEOB01000039">
    <property type="protein sequence ID" value="PVX62708.1"/>
    <property type="molecule type" value="Genomic_DNA"/>
</dbReference>
<dbReference type="InterPro" id="IPR000873">
    <property type="entry name" value="AMP-dep_synth/lig_dom"/>
</dbReference>
<gene>
    <name evidence="7" type="ORF">C7402_13915</name>
</gene>
<reference evidence="7 8" key="1">
    <citation type="submission" date="2018-05" db="EMBL/GenBank/DDBJ databases">
        <title>Genomic Encyclopedia of Type Strains, Phase IV (KMG-V): Genome sequencing to study the core and pangenomes of soil and plant-associated prokaryotes.</title>
        <authorList>
            <person name="Whitman W."/>
        </authorList>
    </citation>
    <scope>NUCLEOTIDE SEQUENCE [LARGE SCALE GENOMIC DNA]</scope>
    <source>
        <strain evidence="7 8">SCZa-39</strain>
    </source>
</reference>
<organism evidence="7 8">
    <name type="scientific">Paraburkholderia unamae</name>
    <dbReference type="NCBI Taxonomy" id="219649"/>
    <lineage>
        <taxon>Bacteria</taxon>
        <taxon>Pseudomonadati</taxon>
        <taxon>Pseudomonadota</taxon>
        <taxon>Betaproteobacteria</taxon>
        <taxon>Burkholderiales</taxon>
        <taxon>Burkholderiaceae</taxon>
        <taxon>Paraburkholderia</taxon>
    </lineage>
</organism>
<evidence type="ECO:0000259" key="5">
    <source>
        <dbReference type="Pfam" id="PF00501"/>
    </source>
</evidence>
<dbReference type="Proteomes" id="UP000245712">
    <property type="component" value="Unassembled WGS sequence"/>
</dbReference>
<dbReference type="PANTHER" id="PTHR43859:SF4">
    <property type="entry name" value="BUTANOATE--COA LIGASE AAE1-RELATED"/>
    <property type="match status" value="1"/>
</dbReference>
<sequence length="567" mass="61891">MRPPRNDMTDLEKNPAMTGSMQHWPLLIWKLIDHAALNHPATEIVTRTVEGPLHRSTWAQAHTRAKRVAGALRALGVQAGDRVGTLAWNTVRHLECWYGISGMGAVAHTINPRLFVDQIVYIVNHARDRVLFFDLSFVDLVRQIAPRLETVEHFVILTDGEHMPPQEAARLLCYEDLLAMQNGDEPWAELDENSPAGLCYTSGTTGNPKGVLYTHRSTVLHAWSVCQPDLLGMSARTSALPVVPMFHANAWGIPHAAAAVGAKLVMPGPDLAAPALQRLIVDERVTLTAAVPTVWLAVLAHLEREGGDLGVLERLIIGGAAAPPSMIEAFEQRYGVSVAHMWGATELSPVGSSGMLCASAAALSPARQLELKCTQGRAPFGVEMVLRDDEGRTLPRDGVQRGRLAVRGPWVVDRYFDSEGGHARDRRDADDWFDTGDIATIDERGYMRIVDRAKDVIKSGGEWISSIELENAAMGCPGVAEVAVIGVDDPKWGERPAMLLTREAGAAVAQADVKAWLRERVAKWWMPEHVIFIESMPHTATGKIMKTALREQFGAAGSKPEKGGVKP</sequence>
<evidence type="ECO:0000313" key="8">
    <source>
        <dbReference type="Proteomes" id="UP000245712"/>
    </source>
</evidence>
<proteinExistence type="inferred from homology"/>
<feature type="domain" description="AMP-dependent synthetase/ligase" evidence="5">
    <location>
        <begin position="34"/>
        <end position="416"/>
    </location>
</feature>
<protein>
    <submittedName>
        <fullName evidence="7">Fatty-acyl-CoA synthase</fullName>
    </submittedName>
</protein>
<name>A0ABX5K7B4_9BURK</name>
<evidence type="ECO:0000256" key="2">
    <source>
        <dbReference type="ARBA" id="ARBA00022598"/>
    </source>
</evidence>
<keyword evidence="3" id="KW-0276">Fatty acid metabolism</keyword>
<dbReference type="InterPro" id="IPR045851">
    <property type="entry name" value="AMP-bd_C_sf"/>
</dbReference>
<comment type="caution">
    <text evidence="7">The sequence shown here is derived from an EMBL/GenBank/DDBJ whole genome shotgun (WGS) entry which is preliminary data.</text>
</comment>
<dbReference type="PANTHER" id="PTHR43859">
    <property type="entry name" value="ACYL-ACTIVATING ENZYME"/>
    <property type="match status" value="1"/>
</dbReference>
<dbReference type="SUPFAM" id="SSF56801">
    <property type="entry name" value="Acetyl-CoA synthetase-like"/>
    <property type="match status" value="1"/>
</dbReference>
<evidence type="ECO:0000256" key="3">
    <source>
        <dbReference type="ARBA" id="ARBA00022832"/>
    </source>
</evidence>
<dbReference type="Gene3D" id="3.40.50.12780">
    <property type="entry name" value="N-terminal domain of ligase-like"/>
    <property type="match status" value="1"/>
</dbReference>
<keyword evidence="4" id="KW-0443">Lipid metabolism</keyword>
<dbReference type="CDD" id="cd12119">
    <property type="entry name" value="ttLC_FACS_AlkK_like"/>
    <property type="match status" value="1"/>
</dbReference>
<dbReference type="NCBIfam" id="NF004837">
    <property type="entry name" value="PRK06187.1"/>
    <property type="match status" value="1"/>
</dbReference>
<dbReference type="Gene3D" id="3.30.300.30">
    <property type="match status" value="1"/>
</dbReference>
<evidence type="ECO:0000313" key="7">
    <source>
        <dbReference type="EMBL" id="PVX62708.1"/>
    </source>
</evidence>
<dbReference type="InterPro" id="IPR025110">
    <property type="entry name" value="AMP-bd_C"/>
</dbReference>
<comment type="similarity">
    <text evidence="1">Belongs to the ATP-dependent AMP-binding enzyme family.</text>
</comment>
<dbReference type="PROSITE" id="PS00455">
    <property type="entry name" value="AMP_BINDING"/>
    <property type="match status" value="1"/>
</dbReference>
<keyword evidence="2" id="KW-0436">Ligase</keyword>
<evidence type="ECO:0000256" key="4">
    <source>
        <dbReference type="ARBA" id="ARBA00023098"/>
    </source>
</evidence>
<feature type="domain" description="AMP-binding enzyme C-terminal" evidence="6">
    <location>
        <begin position="468"/>
        <end position="543"/>
    </location>
</feature>
<evidence type="ECO:0000259" key="6">
    <source>
        <dbReference type="Pfam" id="PF13193"/>
    </source>
</evidence>
<dbReference type="InterPro" id="IPR042099">
    <property type="entry name" value="ANL_N_sf"/>
</dbReference>
<dbReference type="Pfam" id="PF00501">
    <property type="entry name" value="AMP-binding"/>
    <property type="match status" value="1"/>
</dbReference>
<evidence type="ECO:0000256" key="1">
    <source>
        <dbReference type="ARBA" id="ARBA00006432"/>
    </source>
</evidence>